<proteinExistence type="inferred from homology"/>
<evidence type="ECO:0000313" key="4">
    <source>
        <dbReference type="Proteomes" id="UP001501444"/>
    </source>
</evidence>
<evidence type="ECO:0000256" key="2">
    <source>
        <dbReference type="HAMAP-Rule" id="MF_01074"/>
    </source>
</evidence>
<reference evidence="3 4" key="1">
    <citation type="journal article" date="2019" name="Int. J. Syst. Evol. Microbiol.">
        <title>The Global Catalogue of Microorganisms (GCM) 10K type strain sequencing project: providing services to taxonomists for standard genome sequencing and annotation.</title>
        <authorList>
            <consortium name="The Broad Institute Genomics Platform"/>
            <consortium name="The Broad Institute Genome Sequencing Center for Infectious Disease"/>
            <person name="Wu L."/>
            <person name="Ma J."/>
        </authorList>
    </citation>
    <scope>NUCLEOTIDE SEQUENCE [LARGE SCALE GENOMIC DNA]</scope>
    <source>
        <strain evidence="3 4">JCM 3272</strain>
    </source>
</reference>
<dbReference type="RefSeq" id="WP_344612473.1">
    <property type="nucleotide sequence ID" value="NZ_BAAARV010000021.1"/>
</dbReference>
<protein>
    <recommendedName>
        <fullName evidence="2">Pyridinium-3,5-bisthiocarboxylic acid mononucleotide nickel insertion protein</fullName>
        <shortName evidence="2">P2TMN nickel insertion protein</shortName>
        <ecNumber evidence="2">4.99.1.12</ecNumber>
    </recommendedName>
    <alternativeName>
        <fullName evidence="2">Nickel-pincer cofactor biosynthesis protein LarC</fullName>
    </alternativeName>
</protein>
<dbReference type="Gene3D" id="3.30.70.1380">
    <property type="entry name" value="Transcriptional regulatory protein pf0864 domain like"/>
    <property type="match status" value="1"/>
</dbReference>
<keyword evidence="2" id="KW-0456">Lyase</keyword>
<sequence length="393" mass="41403">MTDAWLQCASGASGDMLLGALLDAGASLAAVRASIAALGVEDIDITLQPVRRAGMAAIKAHVIAAESHHHRRWAEIRRMLEDARLPDRVRERAVAVFERLAEAEGLVHGVSPEEVHFHEVGALDAIADIVGVCAAVEDLDLRHIGADTVAVGSGTVRTSHGLLPVPAPAVVSLLSATAATIAAGPVARELCTPTGAALLATLVDHWGPMPPMRIASSGTGAGTADFPEAPNVLRVLVGDRVMEDDDNPFVGSVLLEANVDDLDPRLWPAVLERLIAAGADDAWLTPVLMKKGRPAHTVSALTSPELAMAVRFALFRETSTIGVRETPVRKQALLRTEGTVELDGHRVRVKYAQLGGVVVNAQPEYDDLADVAAATGRPLKELLARAVSSVHSR</sequence>
<dbReference type="PANTHER" id="PTHR36566">
    <property type="entry name" value="NICKEL INSERTION PROTEIN-RELATED"/>
    <property type="match status" value="1"/>
</dbReference>
<accession>A0ABN3G1H5</accession>
<comment type="function">
    <text evidence="2">Involved in the biosynthesis of a nickel-pincer cofactor ((SCS)Ni(II) pincer complex). Binds Ni(2+), and functions in nickel delivery to pyridinium-3,5-bisthiocarboxylic acid mononucleotide (P2TMN), to form the mature cofactor. Is thus probably required for the activation of nickel-pincer cofactor-dependent enzymes.</text>
</comment>
<dbReference type="EMBL" id="BAAARV010000021">
    <property type="protein sequence ID" value="GAA2341381.1"/>
    <property type="molecule type" value="Genomic_DNA"/>
</dbReference>
<dbReference type="NCBIfam" id="TIGR00299">
    <property type="entry name" value="nickel pincer cofactor biosynthesis protein LarC"/>
    <property type="match status" value="1"/>
</dbReference>
<dbReference type="Proteomes" id="UP001501444">
    <property type="component" value="Unassembled WGS sequence"/>
</dbReference>
<keyword evidence="4" id="KW-1185">Reference proteome</keyword>
<dbReference type="PANTHER" id="PTHR36566:SF1">
    <property type="entry name" value="PYRIDINIUM-3,5-BISTHIOCARBOXYLIC ACID MONONUCLEOTIDE NICKEL INSERTION PROTEIN"/>
    <property type="match status" value="1"/>
</dbReference>
<dbReference type="HAMAP" id="MF_01074">
    <property type="entry name" value="LarC"/>
    <property type="match status" value="1"/>
</dbReference>
<evidence type="ECO:0000313" key="3">
    <source>
        <dbReference type="EMBL" id="GAA2341381.1"/>
    </source>
</evidence>
<comment type="catalytic activity">
    <reaction evidence="2">
        <text>Ni(II)-pyridinium-3,5-bisthiocarboxylate mononucleotide = pyridinium-3,5-bisthiocarboxylate mononucleotide + Ni(2+)</text>
        <dbReference type="Rhea" id="RHEA:54784"/>
        <dbReference type="ChEBI" id="CHEBI:49786"/>
        <dbReference type="ChEBI" id="CHEBI:137372"/>
        <dbReference type="ChEBI" id="CHEBI:137373"/>
        <dbReference type="EC" id="4.99.1.12"/>
    </reaction>
</comment>
<gene>
    <name evidence="2 3" type="primary">larC</name>
    <name evidence="3" type="ORF">GCM10010170_024860</name>
</gene>
<keyword evidence="1 2" id="KW-0533">Nickel</keyword>
<dbReference type="Gene3D" id="3.10.20.300">
    <property type="entry name" value="mk0293 like domain"/>
    <property type="match status" value="1"/>
</dbReference>
<dbReference type="Pfam" id="PF01969">
    <property type="entry name" value="Ni_insertion"/>
    <property type="match status" value="1"/>
</dbReference>
<comment type="caution">
    <text evidence="3">The sequence shown here is derived from an EMBL/GenBank/DDBJ whole genome shotgun (WGS) entry which is preliminary data.</text>
</comment>
<organism evidence="3 4">
    <name type="scientific">Dactylosporangium salmoneum</name>
    <dbReference type="NCBI Taxonomy" id="53361"/>
    <lineage>
        <taxon>Bacteria</taxon>
        <taxon>Bacillati</taxon>
        <taxon>Actinomycetota</taxon>
        <taxon>Actinomycetes</taxon>
        <taxon>Micromonosporales</taxon>
        <taxon>Micromonosporaceae</taxon>
        <taxon>Dactylosporangium</taxon>
    </lineage>
</organism>
<evidence type="ECO:0000256" key="1">
    <source>
        <dbReference type="ARBA" id="ARBA00022596"/>
    </source>
</evidence>
<dbReference type="InterPro" id="IPR002822">
    <property type="entry name" value="Ni_insertion"/>
</dbReference>
<comment type="similarity">
    <text evidence="2">Belongs to the LarC family.</text>
</comment>
<name>A0ABN3G1H5_9ACTN</name>
<dbReference type="EC" id="4.99.1.12" evidence="2"/>